<comment type="caution">
    <text evidence="2">The sequence shown here is derived from an EMBL/GenBank/DDBJ whole genome shotgun (WGS) entry which is preliminary data.</text>
</comment>
<reference evidence="2 3" key="1">
    <citation type="submission" date="2023-02" db="EMBL/GenBank/DDBJ databases">
        <title>Mannheimia cairiniae sp. nov., a novel species of Mannheimia obtained from moscovy ducks (Cairina moschata) and reclassification of Mannheimia ovis as heterotypic synonym of Mannheimia pernigra.</title>
        <authorList>
            <person name="Christensen H."/>
        </authorList>
    </citation>
    <scope>NUCLEOTIDE SEQUENCE [LARGE SCALE GENOMIC DNA]</scope>
    <source>
        <strain evidence="2 3">AT1</strain>
    </source>
</reference>
<evidence type="ECO:0000313" key="2">
    <source>
        <dbReference type="EMBL" id="MDD0823108.1"/>
    </source>
</evidence>
<protein>
    <submittedName>
        <fullName evidence="2">Helix-turn-helix domain-containing protein</fullName>
    </submittedName>
</protein>
<dbReference type="InterPro" id="IPR041657">
    <property type="entry name" value="HTH_17"/>
</dbReference>
<name>A0ABT5MM75_9PAST</name>
<evidence type="ECO:0000313" key="3">
    <source>
        <dbReference type="Proteomes" id="UP001221909"/>
    </source>
</evidence>
<accession>A0ABT5MM75</accession>
<keyword evidence="3" id="KW-1185">Reference proteome</keyword>
<gene>
    <name evidence="2" type="ORF">PTQ27_01290</name>
</gene>
<dbReference type="SUPFAM" id="SSF46955">
    <property type="entry name" value="Putative DNA-binding domain"/>
    <property type="match status" value="1"/>
</dbReference>
<sequence>MEQQTPTLPQKQLLDVQDVRALTGFSVTTIYKYVKEGIFPQPKKCGRSTRWRLADIQEYINA</sequence>
<organism evidence="2 3">
    <name type="scientific">Mannheimia cairinae</name>
    <dbReference type="NCBI Taxonomy" id="3025936"/>
    <lineage>
        <taxon>Bacteria</taxon>
        <taxon>Pseudomonadati</taxon>
        <taxon>Pseudomonadota</taxon>
        <taxon>Gammaproteobacteria</taxon>
        <taxon>Pasteurellales</taxon>
        <taxon>Pasteurellaceae</taxon>
        <taxon>Mannheimia</taxon>
    </lineage>
</organism>
<feature type="domain" description="Helix-turn-helix" evidence="1">
    <location>
        <begin position="13"/>
        <end position="61"/>
    </location>
</feature>
<evidence type="ECO:0000259" key="1">
    <source>
        <dbReference type="Pfam" id="PF12728"/>
    </source>
</evidence>
<dbReference type="Pfam" id="PF12728">
    <property type="entry name" value="HTH_17"/>
    <property type="match status" value="1"/>
</dbReference>
<dbReference type="EMBL" id="JAQSJE010000001">
    <property type="protein sequence ID" value="MDD0823108.1"/>
    <property type="molecule type" value="Genomic_DNA"/>
</dbReference>
<dbReference type="RefSeq" id="WP_273748414.1">
    <property type="nucleotide sequence ID" value="NZ_JAQSJE010000001.1"/>
</dbReference>
<dbReference type="Gene3D" id="1.10.238.160">
    <property type="match status" value="1"/>
</dbReference>
<proteinExistence type="predicted"/>
<dbReference type="Proteomes" id="UP001221909">
    <property type="component" value="Unassembled WGS sequence"/>
</dbReference>
<dbReference type="InterPro" id="IPR009061">
    <property type="entry name" value="DNA-bd_dom_put_sf"/>
</dbReference>